<name>A0A834T1H9_9FABA</name>
<organism evidence="3 4">
    <name type="scientific">Senna tora</name>
    <dbReference type="NCBI Taxonomy" id="362788"/>
    <lineage>
        <taxon>Eukaryota</taxon>
        <taxon>Viridiplantae</taxon>
        <taxon>Streptophyta</taxon>
        <taxon>Embryophyta</taxon>
        <taxon>Tracheophyta</taxon>
        <taxon>Spermatophyta</taxon>
        <taxon>Magnoliopsida</taxon>
        <taxon>eudicotyledons</taxon>
        <taxon>Gunneridae</taxon>
        <taxon>Pentapetalae</taxon>
        <taxon>rosids</taxon>
        <taxon>fabids</taxon>
        <taxon>Fabales</taxon>
        <taxon>Fabaceae</taxon>
        <taxon>Caesalpinioideae</taxon>
        <taxon>Cassia clade</taxon>
        <taxon>Senna</taxon>
    </lineage>
</organism>
<evidence type="ECO:0000256" key="2">
    <source>
        <dbReference type="SAM" id="Phobius"/>
    </source>
</evidence>
<evidence type="ECO:0000313" key="3">
    <source>
        <dbReference type="EMBL" id="KAF7814748.1"/>
    </source>
</evidence>
<sequence length="366" mass="41379">MEEWRGYGLGLRWGRVGKGGVEEEWKSRGVMVNGRRFPARFSPKNMVEVGELVKGGYGVGLGEEGWRRVEKRKNGRVERMWWRGYGGRTKLKVHNIPLSDDYVIYAALYSLPPEFSQIKIAYNTQEETWSINSLISKCVAEEEKLKKEKSESAYLVSGSKFHSKKGKEKSKNSNSLAAKKDETFKKSGNKNNTGDGGGDISRERVDRLIKDQVLPSLDYSDMGTCIDCARTLTDLELLWMGVDIVSSTSIFMELLKFWSIKIDKFEFVEEYALDKAGYLVILITRESEGIRIRHMLLKKFWTQLEGVIINTSESHSTISIPWLDDVDGYVGISQILTMRTLIIQLVFVGLIALMGSTLPAATDCSL</sequence>
<keyword evidence="4" id="KW-1185">Reference proteome</keyword>
<proteinExistence type="predicted"/>
<evidence type="ECO:0000256" key="1">
    <source>
        <dbReference type="SAM" id="MobiDB-lite"/>
    </source>
</evidence>
<gene>
    <name evidence="3" type="ORF">G2W53_028717</name>
</gene>
<evidence type="ECO:0000313" key="4">
    <source>
        <dbReference type="Proteomes" id="UP000634136"/>
    </source>
</evidence>
<dbReference type="EMBL" id="JAAIUW010000009">
    <property type="protein sequence ID" value="KAF7814748.1"/>
    <property type="molecule type" value="Genomic_DNA"/>
</dbReference>
<accession>A0A834T1H9</accession>
<keyword evidence="2" id="KW-0472">Membrane</keyword>
<dbReference type="AlphaFoldDB" id="A0A834T1H9"/>
<reference evidence="3" key="1">
    <citation type="submission" date="2020-09" db="EMBL/GenBank/DDBJ databases">
        <title>Genome-Enabled Discovery of Anthraquinone Biosynthesis in Senna tora.</title>
        <authorList>
            <person name="Kang S.-H."/>
            <person name="Pandey R.P."/>
            <person name="Lee C.-M."/>
            <person name="Sim J.-S."/>
            <person name="Jeong J.-T."/>
            <person name="Choi B.-S."/>
            <person name="Jung M."/>
            <person name="Ginzburg D."/>
            <person name="Zhao K."/>
            <person name="Won S.Y."/>
            <person name="Oh T.-J."/>
            <person name="Yu Y."/>
            <person name="Kim N.-H."/>
            <person name="Lee O.R."/>
            <person name="Lee T.-H."/>
            <person name="Bashyal P."/>
            <person name="Kim T.-S."/>
            <person name="Lee W.-H."/>
            <person name="Kawkins C."/>
            <person name="Kim C.-K."/>
            <person name="Kim J.S."/>
            <person name="Ahn B.O."/>
            <person name="Rhee S.Y."/>
            <person name="Sohng J.K."/>
        </authorList>
    </citation>
    <scope>NUCLEOTIDE SEQUENCE</scope>
    <source>
        <tissue evidence="3">Leaf</tissue>
    </source>
</reference>
<dbReference type="OrthoDB" id="1300229at2759"/>
<dbReference type="Proteomes" id="UP000634136">
    <property type="component" value="Unassembled WGS sequence"/>
</dbReference>
<comment type="caution">
    <text evidence="3">The sequence shown here is derived from an EMBL/GenBank/DDBJ whole genome shotgun (WGS) entry which is preliminary data.</text>
</comment>
<feature type="region of interest" description="Disordered" evidence="1">
    <location>
        <begin position="163"/>
        <end position="201"/>
    </location>
</feature>
<feature type="transmembrane region" description="Helical" evidence="2">
    <location>
        <begin position="341"/>
        <end position="361"/>
    </location>
</feature>
<protein>
    <submittedName>
        <fullName evidence="3">UBN2 domain-containing protein</fullName>
    </submittedName>
</protein>
<keyword evidence="2" id="KW-1133">Transmembrane helix</keyword>
<keyword evidence="2" id="KW-0812">Transmembrane</keyword>